<sequence length="82" mass="9539">MEIVVVDNYVELVERGPAEDRIVVVRDVHHVKHDELLALVFFRAEGHPKLDLTQCLQRYAIETLERGEGLAFSVRLTWFRHG</sequence>
<accession>H2KWK0</accession>
<dbReference type="AlphaFoldDB" id="H2KWK0"/>
<gene>
    <name evidence="1" type="ordered locus">LOC_Os11g25874</name>
</gene>
<protein>
    <submittedName>
        <fullName evidence="1">Uncharacterized protein</fullName>
    </submittedName>
</protein>
<dbReference type="EMBL" id="DP000010">
    <property type="protein sequence ID" value="ABG22474.1"/>
    <property type="molecule type" value="Genomic_DNA"/>
</dbReference>
<reference evidence="1" key="2">
    <citation type="submission" date="2005-04" db="EMBL/GenBank/DDBJ databases">
        <authorList>
            <person name="Buell C.R."/>
            <person name="Wing R.A."/>
            <person name="McCombie W.A."/>
            <person name="Ouyang S."/>
        </authorList>
    </citation>
    <scope>NUCLEOTIDE SEQUENCE</scope>
</reference>
<reference evidence="1" key="3">
    <citation type="submission" date="2006-01" db="EMBL/GenBank/DDBJ databases">
        <authorList>
            <person name="Buell R."/>
        </authorList>
    </citation>
    <scope>NUCLEOTIDE SEQUENCE</scope>
</reference>
<organism evidence="1">
    <name type="scientific">Oryza sativa subsp. japonica</name>
    <name type="common">Rice</name>
    <dbReference type="NCBI Taxonomy" id="39947"/>
    <lineage>
        <taxon>Eukaryota</taxon>
        <taxon>Viridiplantae</taxon>
        <taxon>Streptophyta</taxon>
        <taxon>Embryophyta</taxon>
        <taxon>Tracheophyta</taxon>
        <taxon>Spermatophyta</taxon>
        <taxon>Magnoliopsida</taxon>
        <taxon>Liliopsida</taxon>
        <taxon>Poales</taxon>
        <taxon>Poaceae</taxon>
        <taxon>BOP clade</taxon>
        <taxon>Oryzoideae</taxon>
        <taxon>Oryzeae</taxon>
        <taxon>Oryzinae</taxon>
        <taxon>Oryza</taxon>
        <taxon>Oryza sativa</taxon>
    </lineage>
</organism>
<name>H2KWK0_ORYSJ</name>
<proteinExistence type="predicted"/>
<reference evidence="1" key="1">
    <citation type="journal article" date="2005" name="BMC Biol.">
        <title>The sequence of rice chromosomes 11 and 12, rich in disease resistance genes and recent gene duplications.</title>
        <authorList>
            <consortium name="The rice chromosomes 11 and 12 sequencing consortia"/>
        </authorList>
    </citation>
    <scope>NUCLEOTIDE SEQUENCE [LARGE SCALE GENOMIC DNA]</scope>
</reference>
<evidence type="ECO:0000313" key="1">
    <source>
        <dbReference type="EMBL" id="ABG22474.1"/>
    </source>
</evidence>